<protein>
    <submittedName>
        <fullName evidence="4">Glycosyltransferase family 4 protein</fullName>
    </submittedName>
</protein>
<evidence type="ECO:0000259" key="3">
    <source>
        <dbReference type="Pfam" id="PF13579"/>
    </source>
</evidence>
<dbReference type="Proteomes" id="UP000652760">
    <property type="component" value="Unassembled WGS sequence"/>
</dbReference>
<feature type="domain" description="Glycosyltransferase subfamily 4-like N-terminal" evidence="3">
    <location>
        <begin position="120"/>
        <end position="228"/>
    </location>
</feature>
<dbReference type="Pfam" id="PF00534">
    <property type="entry name" value="Glycos_transf_1"/>
    <property type="match status" value="1"/>
</dbReference>
<dbReference type="InterPro" id="IPR001296">
    <property type="entry name" value="Glyco_trans_1"/>
</dbReference>
<feature type="domain" description="Glycosyl transferase family 1" evidence="2">
    <location>
        <begin position="254"/>
        <end position="409"/>
    </location>
</feature>
<dbReference type="CDD" id="cd03801">
    <property type="entry name" value="GT4_PimA-like"/>
    <property type="match status" value="1"/>
</dbReference>
<keyword evidence="5" id="KW-1185">Reference proteome</keyword>
<comment type="caution">
    <text evidence="4">The sequence shown here is derived from an EMBL/GenBank/DDBJ whole genome shotgun (WGS) entry which is preliminary data.</text>
</comment>
<feature type="region of interest" description="Disordered" evidence="1">
    <location>
        <begin position="439"/>
        <end position="461"/>
    </location>
</feature>
<feature type="compositionally biased region" description="Polar residues" evidence="1">
    <location>
        <begin position="17"/>
        <end position="27"/>
    </location>
</feature>
<accession>A0ABS1F161</accession>
<feature type="region of interest" description="Disordered" evidence="1">
    <location>
        <begin position="1"/>
        <end position="65"/>
    </location>
</feature>
<evidence type="ECO:0000256" key="1">
    <source>
        <dbReference type="SAM" id="MobiDB-lite"/>
    </source>
</evidence>
<name>A0ABS1F161_9PROT</name>
<dbReference type="SUPFAM" id="SSF53756">
    <property type="entry name" value="UDP-Glycosyltransferase/glycogen phosphorylase"/>
    <property type="match status" value="1"/>
</dbReference>
<dbReference type="Pfam" id="PF13579">
    <property type="entry name" value="Glyco_trans_4_4"/>
    <property type="match status" value="1"/>
</dbReference>
<reference evidence="5" key="1">
    <citation type="submission" date="2021-01" db="EMBL/GenBank/DDBJ databases">
        <title>Genome public.</title>
        <authorList>
            <person name="Liu C."/>
            <person name="Sun Q."/>
        </authorList>
    </citation>
    <scope>NUCLEOTIDE SEQUENCE [LARGE SCALE GENOMIC DNA]</scope>
    <source>
        <strain evidence="5">YIM B02556</strain>
    </source>
</reference>
<dbReference type="InterPro" id="IPR028098">
    <property type="entry name" value="Glyco_trans_4-like_N"/>
</dbReference>
<sequence length="461" mass="49784">MSPGLWPRRNPMGGSRSAASQHTSLHSLNDGLARNRGRKHNKPAATVEGRTSHGKSRGEAQEWRAGKGSGADMIYIVSPGGTKEKGGMGRVVDNFTTDFRQNCPDVKFEVVDSYGPGKFHLMPLYFARAVARLAGCFAAGKADLVHIHMAEYGSVLRKGILITMARSFGVPVVLHLHGGRFPKQFKDSSPLMRWAIRRMMAMTSEIVVLGEFWRDWVAEAFGPAARQRTTLLHNAVPGPVSPPVRDDAEEGFAGPVRLLFLGRLIKLKGIDVLLNALASPACRDRNWQVTIAGDGDLETYRTLAAELGIADRVRFTGWLDQAGCRRELAGAHVLVQPSMFEGLPMSVLEAMAEGLTIVATPVGSVPDAIADGETGLLVPPGDVAALSDALARVFDDRNLRRNLSAGARARWERQFDVAVFRERLLEIYRRNARGSLATTPAVATGPVPASGPAGHSKSTTG</sequence>
<gene>
    <name evidence="4" type="ORF">JHL17_06960</name>
</gene>
<organism evidence="4 5">
    <name type="scientific">Azospirillum endophyticum</name>
    <dbReference type="NCBI Taxonomy" id="2800326"/>
    <lineage>
        <taxon>Bacteria</taxon>
        <taxon>Pseudomonadati</taxon>
        <taxon>Pseudomonadota</taxon>
        <taxon>Alphaproteobacteria</taxon>
        <taxon>Rhodospirillales</taxon>
        <taxon>Azospirillaceae</taxon>
        <taxon>Azospirillum</taxon>
    </lineage>
</organism>
<evidence type="ECO:0000259" key="2">
    <source>
        <dbReference type="Pfam" id="PF00534"/>
    </source>
</evidence>
<dbReference type="Gene3D" id="3.40.50.2000">
    <property type="entry name" value="Glycogen Phosphorylase B"/>
    <property type="match status" value="2"/>
</dbReference>
<dbReference type="PANTHER" id="PTHR12526">
    <property type="entry name" value="GLYCOSYLTRANSFERASE"/>
    <property type="match status" value="1"/>
</dbReference>
<dbReference type="EMBL" id="JAENHM010000023">
    <property type="protein sequence ID" value="MBK1837147.1"/>
    <property type="molecule type" value="Genomic_DNA"/>
</dbReference>
<proteinExistence type="predicted"/>
<evidence type="ECO:0000313" key="4">
    <source>
        <dbReference type="EMBL" id="MBK1837147.1"/>
    </source>
</evidence>
<dbReference type="PANTHER" id="PTHR12526:SF631">
    <property type="entry name" value="BLL6306 PROTEIN"/>
    <property type="match status" value="1"/>
</dbReference>
<evidence type="ECO:0000313" key="5">
    <source>
        <dbReference type="Proteomes" id="UP000652760"/>
    </source>
</evidence>
<feature type="compositionally biased region" description="Basic and acidic residues" evidence="1">
    <location>
        <begin position="56"/>
        <end position="65"/>
    </location>
</feature>